<accession>A0ABR0PWW2</accession>
<comment type="caution">
    <text evidence="4">The sequence shown here is derived from an EMBL/GenBank/DDBJ whole genome shotgun (WGS) entry which is preliminary data.</text>
</comment>
<dbReference type="PANTHER" id="PTHR46419:SF2">
    <property type="entry name" value="ADP-RIBOSYLATION FACTOR GTPASE-ACTIVATING PROTEIN AGD5"/>
    <property type="match status" value="1"/>
</dbReference>
<feature type="compositionally biased region" description="Polar residues" evidence="2">
    <location>
        <begin position="265"/>
        <end position="275"/>
    </location>
</feature>
<feature type="compositionally biased region" description="Basic and acidic residues" evidence="2">
    <location>
        <begin position="276"/>
        <end position="285"/>
    </location>
</feature>
<dbReference type="InterPro" id="IPR037278">
    <property type="entry name" value="ARFGAP/RecO"/>
</dbReference>
<feature type="compositionally biased region" description="Polar residues" evidence="2">
    <location>
        <begin position="286"/>
        <end position="296"/>
    </location>
</feature>
<feature type="domain" description="Arf-GAP" evidence="3">
    <location>
        <begin position="16"/>
        <end position="80"/>
    </location>
</feature>
<dbReference type="PROSITE" id="PS50115">
    <property type="entry name" value="ARFGAP"/>
    <property type="match status" value="1"/>
</dbReference>
<gene>
    <name evidence="4" type="ORF">PVK06_015219</name>
</gene>
<name>A0ABR0PWW2_GOSAR</name>
<keyword evidence="1" id="KW-0863">Zinc-finger</keyword>
<reference evidence="4 5" key="1">
    <citation type="submission" date="2023-03" db="EMBL/GenBank/DDBJ databases">
        <title>WGS of Gossypium arboreum.</title>
        <authorList>
            <person name="Yu D."/>
        </authorList>
    </citation>
    <scope>NUCLEOTIDE SEQUENCE [LARGE SCALE GENOMIC DNA]</scope>
    <source>
        <tissue evidence="4">Leaf</tissue>
    </source>
</reference>
<dbReference type="Pfam" id="PF01412">
    <property type="entry name" value="ArfGap"/>
    <property type="match status" value="1"/>
</dbReference>
<organism evidence="4 5">
    <name type="scientific">Gossypium arboreum</name>
    <name type="common">Tree cotton</name>
    <name type="synonym">Gossypium nanking</name>
    <dbReference type="NCBI Taxonomy" id="29729"/>
    <lineage>
        <taxon>Eukaryota</taxon>
        <taxon>Viridiplantae</taxon>
        <taxon>Streptophyta</taxon>
        <taxon>Embryophyta</taxon>
        <taxon>Tracheophyta</taxon>
        <taxon>Spermatophyta</taxon>
        <taxon>Magnoliopsida</taxon>
        <taxon>eudicotyledons</taxon>
        <taxon>Gunneridae</taxon>
        <taxon>Pentapetalae</taxon>
        <taxon>rosids</taxon>
        <taxon>malvids</taxon>
        <taxon>Malvales</taxon>
        <taxon>Malvaceae</taxon>
        <taxon>Malvoideae</taxon>
        <taxon>Gossypium</taxon>
    </lineage>
</organism>
<dbReference type="CDD" id="cd08204">
    <property type="entry name" value="ArfGap"/>
    <property type="match status" value="1"/>
</dbReference>
<dbReference type="InterPro" id="IPR044520">
    <property type="entry name" value="ARF_GAP_AGD5/15"/>
</dbReference>
<feature type="region of interest" description="Disordered" evidence="2">
    <location>
        <begin position="130"/>
        <end position="152"/>
    </location>
</feature>
<evidence type="ECO:0000256" key="1">
    <source>
        <dbReference type="PROSITE-ProRule" id="PRU00288"/>
    </source>
</evidence>
<feature type="compositionally biased region" description="Polar residues" evidence="2">
    <location>
        <begin position="142"/>
        <end position="152"/>
    </location>
</feature>
<keyword evidence="1" id="KW-0862">Zinc</keyword>
<dbReference type="PRINTS" id="PR00405">
    <property type="entry name" value="REVINTRACTNG"/>
</dbReference>
<dbReference type="PANTHER" id="PTHR46419">
    <property type="entry name" value="ADP-RIBOSYLATION FACTOR GTPASE-ACTIVATING PROTEIN AGD5"/>
    <property type="match status" value="1"/>
</dbReference>
<sequence length="419" mass="46588">MNKKANVSQELNAKHIKILDGLLKLPENRECADCKSKGPRWASVSLGIFICIQCSGIHRSLGVHISKVRSATLDTWLPEQSWGMRNRTISGKQSCLLIITGLASRISFVLSIKKRDGFHERERLDHQQVANHGFEEKKTSCPPFTNNSTPTPKNCLQVHLNVPQKVEHDIRPQEPLQNSEPSVSNADTVNQEVTNTPSVSNVESIKQDVNTTASVALAKVDYATELFNLLFMEDSRENHSDISAHENSWTGFSSAEAKSLRDGSDSSNLSQTKVQPKNESDDLFRDSTSVKQTFSETAEDDAKTMKLFEKPNTVMTSPFSLHQQQFVTTAKPNGGSQAFPVNSHQFNSNGLHFPALSSGSVGHQVPRMAMPVTGQHMQNRSNQRMHPAGSSVNFPISRFMHEVFHFEPTESCIYLNLCS</sequence>
<dbReference type="Gene3D" id="1.10.220.150">
    <property type="entry name" value="Arf GTPase activating protein"/>
    <property type="match status" value="1"/>
</dbReference>
<keyword evidence="5" id="KW-1185">Reference proteome</keyword>
<feature type="region of interest" description="Disordered" evidence="2">
    <location>
        <begin position="256"/>
        <end position="297"/>
    </location>
</feature>
<dbReference type="SMART" id="SM00105">
    <property type="entry name" value="ArfGap"/>
    <property type="match status" value="1"/>
</dbReference>
<evidence type="ECO:0000313" key="4">
    <source>
        <dbReference type="EMBL" id="KAK5831421.1"/>
    </source>
</evidence>
<dbReference type="SUPFAM" id="SSF57863">
    <property type="entry name" value="ArfGap/RecO-like zinc finger"/>
    <property type="match status" value="1"/>
</dbReference>
<proteinExistence type="predicted"/>
<keyword evidence="1" id="KW-0479">Metal-binding</keyword>
<dbReference type="InterPro" id="IPR038508">
    <property type="entry name" value="ArfGAP_dom_sf"/>
</dbReference>
<evidence type="ECO:0000256" key="2">
    <source>
        <dbReference type="SAM" id="MobiDB-lite"/>
    </source>
</evidence>
<dbReference type="Proteomes" id="UP001358586">
    <property type="component" value="Chromosome 5"/>
</dbReference>
<protein>
    <recommendedName>
        <fullName evidence="3">Arf-GAP domain-containing protein</fullName>
    </recommendedName>
</protein>
<evidence type="ECO:0000313" key="5">
    <source>
        <dbReference type="Proteomes" id="UP001358586"/>
    </source>
</evidence>
<dbReference type="InterPro" id="IPR001164">
    <property type="entry name" value="ArfGAP_dom"/>
</dbReference>
<dbReference type="EMBL" id="JARKNE010000005">
    <property type="protein sequence ID" value="KAK5831421.1"/>
    <property type="molecule type" value="Genomic_DNA"/>
</dbReference>
<evidence type="ECO:0000259" key="3">
    <source>
        <dbReference type="PROSITE" id="PS50115"/>
    </source>
</evidence>